<keyword evidence="7" id="KW-0464">Manganese</keyword>
<dbReference type="SUPFAM" id="SSF50370">
    <property type="entry name" value="Ricin B-like lectins"/>
    <property type="match status" value="1"/>
</dbReference>
<evidence type="ECO:0000256" key="7">
    <source>
        <dbReference type="ARBA" id="ARBA00023211"/>
    </source>
</evidence>
<proteinExistence type="predicted"/>
<organism evidence="8 9">
    <name type="scientific">Paramuricea clavata</name>
    <name type="common">Red gorgonian</name>
    <name type="synonym">Violescent sea-whip</name>
    <dbReference type="NCBI Taxonomy" id="317549"/>
    <lineage>
        <taxon>Eukaryota</taxon>
        <taxon>Metazoa</taxon>
        <taxon>Cnidaria</taxon>
        <taxon>Anthozoa</taxon>
        <taxon>Octocorallia</taxon>
        <taxon>Malacalcyonacea</taxon>
        <taxon>Plexauridae</taxon>
        <taxon>Paramuricea</taxon>
    </lineage>
</organism>
<dbReference type="SUPFAM" id="SSF53448">
    <property type="entry name" value="Nucleotide-diphospho-sugar transferases"/>
    <property type="match status" value="1"/>
</dbReference>
<reference evidence="8" key="1">
    <citation type="submission" date="2020-04" db="EMBL/GenBank/DDBJ databases">
        <authorList>
            <person name="Alioto T."/>
            <person name="Alioto T."/>
            <person name="Gomez Garrido J."/>
        </authorList>
    </citation>
    <scope>NUCLEOTIDE SEQUENCE</scope>
    <source>
        <strain evidence="8">A484AB</strain>
    </source>
</reference>
<dbReference type="PANTHER" id="PTHR11675">
    <property type="entry name" value="N-ACETYLGALACTOSAMINYLTRANSFERASE"/>
    <property type="match status" value="1"/>
</dbReference>
<dbReference type="PANTHER" id="PTHR11675:SF68">
    <property type="entry name" value="N-ACETYLGALACTOSAMINYLTRANSFERASE 7"/>
    <property type="match status" value="1"/>
</dbReference>
<comment type="pathway">
    <text evidence="2">Protein modification; protein glycosylation.</text>
</comment>
<evidence type="ECO:0000256" key="2">
    <source>
        <dbReference type="ARBA" id="ARBA00004922"/>
    </source>
</evidence>
<dbReference type="AlphaFoldDB" id="A0A6S7L0E7"/>
<sequence>MCGGRMANIPCSRVGHVYRRNVPYTYPKPNAVSINFRRVAEVWMDEYKFWLYDRRPSLKLVKEFGDISQRIALRKELKCKTFKWYLENVANDTVSLDYGLSRSYSQVRNPETNLCLDTMGRISGELLGASYCHGLLGNQ</sequence>
<dbReference type="InterPro" id="IPR035992">
    <property type="entry name" value="Ricin_B-like_lectins"/>
</dbReference>
<dbReference type="OrthoDB" id="330637at2759"/>
<evidence type="ECO:0000313" key="8">
    <source>
        <dbReference type="EMBL" id="CAB4032032.1"/>
    </source>
</evidence>
<evidence type="ECO:0000313" key="9">
    <source>
        <dbReference type="Proteomes" id="UP001152795"/>
    </source>
</evidence>
<dbReference type="GO" id="GO:0006493">
    <property type="term" value="P:protein O-linked glycosylation"/>
    <property type="evidence" value="ECO:0007669"/>
    <property type="project" value="TreeGrafter"/>
</dbReference>
<dbReference type="EMBL" id="CACRXK020018069">
    <property type="protein sequence ID" value="CAB4032032.1"/>
    <property type="molecule type" value="Genomic_DNA"/>
</dbReference>
<dbReference type="GO" id="GO:0046872">
    <property type="term" value="F:metal ion binding"/>
    <property type="evidence" value="ECO:0007669"/>
    <property type="project" value="UniProtKB-KW"/>
</dbReference>
<dbReference type="Gene3D" id="3.90.550.10">
    <property type="entry name" value="Spore Coat Polysaccharide Biosynthesis Protein SpsA, Chain A"/>
    <property type="match status" value="1"/>
</dbReference>
<feature type="non-terminal residue" evidence="8">
    <location>
        <position position="139"/>
    </location>
</feature>
<comment type="cofactor">
    <cofactor evidence="1">
        <name>Mn(2+)</name>
        <dbReference type="ChEBI" id="CHEBI:29035"/>
    </cofactor>
</comment>
<dbReference type="GO" id="GO:0005794">
    <property type="term" value="C:Golgi apparatus"/>
    <property type="evidence" value="ECO:0007669"/>
    <property type="project" value="TreeGrafter"/>
</dbReference>
<evidence type="ECO:0000256" key="6">
    <source>
        <dbReference type="ARBA" id="ARBA00023157"/>
    </source>
</evidence>
<name>A0A6S7L0E7_PARCT</name>
<keyword evidence="4" id="KW-0808">Transferase</keyword>
<evidence type="ECO:0000256" key="5">
    <source>
        <dbReference type="ARBA" id="ARBA00022723"/>
    </source>
</evidence>
<accession>A0A6S7L0E7</accession>
<dbReference type="Gene3D" id="2.80.10.50">
    <property type="match status" value="1"/>
</dbReference>
<keyword evidence="6" id="KW-1015">Disulfide bond</keyword>
<keyword evidence="3" id="KW-0328">Glycosyltransferase</keyword>
<comment type="caution">
    <text evidence="8">The sequence shown here is derived from an EMBL/GenBank/DDBJ whole genome shotgun (WGS) entry which is preliminary data.</text>
</comment>
<keyword evidence="9" id="KW-1185">Reference proteome</keyword>
<dbReference type="GO" id="GO:0004653">
    <property type="term" value="F:polypeptide N-acetylgalactosaminyltransferase activity"/>
    <property type="evidence" value="ECO:0007669"/>
    <property type="project" value="TreeGrafter"/>
</dbReference>
<dbReference type="InterPro" id="IPR029044">
    <property type="entry name" value="Nucleotide-diphossugar_trans"/>
</dbReference>
<evidence type="ECO:0000256" key="3">
    <source>
        <dbReference type="ARBA" id="ARBA00022676"/>
    </source>
</evidence>
<dbReference type="Proteomes" id="UP001152795">
    <property type="component" value="Unassembled WGS sequence"/>
</dbReference>
<gene>
    <name evidence="8" type="ORF">PACLA_8A066216</name>
</gene>
<protein>
    <submittedName>
        <fullName evidence="8">Polypeptide N-acetylgalactosaminyltransferase 13-like</fullName>
    </submittedName>
</protein>
<evidence type="ECO:0000256" key="4">
    <source>
        <dbReference type="ARBA" id="ARBA00022679"/>
    </source>
</evidence>
<keyword evidence="5" id="KW-0479">Metal-binding</keyword>
<evidence type="ECO:0000256" key="1">
    <source>
        <dbReference type="ARBA" id="ARBA00001936"/>
    </source>
</evidence>